<dbReference type="Proteomes" id="UP000006794">
    <property type="component" value="Chromosome"/>
</dbReference>
<dbReference type="eggNOG" id="arCOG07585">
    <property type="taxonomic scope" value="Archaea"/>
</dbReference>
<evidence type="ECO:0000313" key="1">
    <source>
        <dbReference type="EMBL" id="AEH35616.1"/>
    </source>
</evidence>
<protein>
    <submittedName>
        <fullName evidence="1">Uncharacterized protein</fullName>
    </submittedName>
</protein>
<dbReference type="KEGG" id="hxa:Halxa_0980"/>
<dbReference type="Pfam" id="PF19952">
    <property type="entry name" value="DUF6414"/>
    <property type="match status" value="1"/>
</dbReference>
<dbReference type="EMBL" id="CP002839">
    <property type="protein sequence ID" value="AEH35616.1"/>
    <property type="molecule type" value="Genomic_DNA"/>
</dbReference>
<keyword evidence="2" id="KW-1185">Reference proteome</keyword>
<dbReference type="STRING" id="797210.Halxa_0980"/>
<reference evidence="1 2" key="1">
    <citation type="journal article" date="2012" name="Stand. Genomic Sci.">
        <title>Complete genome sequence of Halopiger xanaduensis type strain (SH-6(T)).</title>
        <authorList>
            <person name="Anderson I."/>
            <person name="Tindall B.J."/>
            <person name="Rohde M."/>
            <person name="Lucas S."/>
            <person name="Han J."/>
            <person name="Lapidus A."/>
            <person name="Cheng J.F."/>
            <person name="Goodwin L."/>
            <person name="Pitluck S."/>
            <person name="Peters L."/>
            <person name="Pati A."/>
            <person name="Mikhailova N."/>
            <person name="Pagani I."/>
            <person name="Teshima H."/>
            <person name="Han C."/>
            <person name="Tapia R."/>
            <person name="Land M."/>
            <person name="Woyke T."/>
            <person name="Klenk H.P."/>
            <person name="Kyrpides N."/>
            <person name="Ivanova N."/>
        </authorList>
    </citation>
    <scope>NUCLEOTIDE SEQUENCE [LARGE SCALE GENOMIC DNA]</scope>
    <source>
        <strain evidence="2">DSM 18323 / JCM 14033 / SH-6</strain>
    </source>
</reference>
<organism evidence="1 2">
    <name type="scientific">Halopiger xanaduensis (strain DSM 18323 / JCM 14033 / SH-6)</name>
    <dbReference type="NCBI Taxonomy" id="797210"/>
    <lineage>
        <taxon>Archaea</taxon>
        <taxon>Methanobacteriati</taxon>
        <taxon>Methanobacteriota</taxon>
        <taxon>Stenosarchaea group</taxon>
        <taxon>Halobacteria</taxon>
        <taxon>Halobacteriales</taxon>
        <taxon>Natrialbaceae</taxon>
        <taxon>Halopiger</taxon>
    </lineage>
</organism>
<dbReference type="GeneID" id="41386172"/>
<gene>
    <name evidence="1" type="ordered locus">Halxa_0980</name>
</gene>
<name>F8D8I8_HALXS</name>
<sequence>MGILAWVKGAAATTIRLPLRGIDWAKTKLGYVTVPPLREFVYLDETSVISLIASTTGGITEQKSTVKRRQISGSIKGGLGDKTSSLNANIGATKESSSEAVRRYVIQSNFKELYEMRADDMVISDEYEPHASVPRRIWDRLTSNDEPEPLTEVDFDRGSLAEVNVNLGSHEVYDFYTAVGSMAEMFDLFPEESEFSRHLDTEEFSMRELEAFSELIEHLLAGLVPIVGEVENYGVIVEDDEPIIVHEDYVSEYQNKCEPLNIVGFVNSDKFWQEETRFLFDDDEYTVYCRLDSDEVSDEWMPIKLLSVVDSIVSGLGESIYDIPETFEDANPGAPVDEGNEIELRPRLESYLDELEGESNLNVSAEEAEDVVQSVLSDTGETTSRIEGIEEAVEKLESELDSRSHDYELDESKRDDLIDAILSREFETLARGGERNEWYLEVSFTAIYW</sequence>
<evidence type="ECO:0000313" key="2">
    <source>
        <dbReference type="Proteomes" id="UP000006794"/>
    </source>
</evidence>
<dbReference type="RefSeq" id="WP_013878516.1">
    <property type="nucleotide sequence ID" value="NC_015666.1"/>
</dbReference>
<dbReference type="OrthoDB" id="350384at2157"/>
<dbReference type="AlphaFoldDB" id="F8D8I8"/>
<proteinExistence type="predicted"/>
<dbReference type="HOGENOM" id="CLU_049282_0_0_2"/>
<dbReference type="InterPro" id="IPR045633">
    <property type="entry name" value="DUF6414"/>
</dbReference>
<accession>F8D8I8</accession>